<evidence type="ECO:0000256" key="1">
    <source>
        <dbReference type="SAM" id="MobiDB-lite"/>
    </source>
</evidence>
<gene>
    <name evidence="2" type="ORF">QBC38DRAFT_468923</name>
</gene>
<reference evidence="2" key="2">
    <citation type="submission" date="2023-05" db="EMBL/GenBank/DDBJ databases">
        <authorList>
            <consortium name="Lawrence Berkeley National Laboratory"/>
            <person name="Steindorff A."/>
            <person name="Hensen N."/>
            <person name="Bonometti L."/>
            <person name="Westerberg I."/>
            <person name="Brannstrom I.O."/>
            <person name="Guillou S."/>
            <person name="Cros-Aarteil S."/>
            <person name="Calhoun S."/>
            <person name="Haridas S."/>
            <person name="Kuo A."/>
            <person name="Mondo S."/>
            <person name="Pangilinan J."/>
            <person name="Riley R."/>
            <person name="Labutti K."/>
            <person name="Andreopoulos B."/>
            <person name="Lipzen A."/>
            <person name="Chen C."/>
            <person name="Yanf M."/>
            <person name="Daum C."/>
            <person name="Ng V."/>
            <person name="Clum A."/>
            <person name="Ohm R."/>
            <person name="Martin F."/>
            <person name="Silar P."/>
            <person name="Natvig D."/>
            <person name="Lalanne C."/>
            <person name="Gautier V."/>
            <person name="Ament-Velasquez S.L."/>
            <person name="Kruys A."/>
            <person name="Hutchinson M.I."/>
            <person name="Powell A.J."/>
            <person name="Barry K."/>
            <person name="Miller A.N."/>
            <person name="Grigoriev I.V."/>
            <person name="Debuchy R."/>
            <person name="Gladieux P."/>
            <person name="Thoren M.H."/>
            <person name="Johannesson H."/>
        </authorList>
    </citation>
    <scope>NUCLEOTIDE SEQUENCE</scope>
    <source>
        <strain evidence="2">CBS 990.96</strain>
    </source>
</reference>
<evidence type="ECO:0000313" key="2">
    <source>
        <dbReference type="EMBL" id="KAK4230511.1"/>
    </source>
</evidence>
<accession>A0AAN7BVP9</accession>
<sequence length="87" mass="9778">MSYKNGVSADTLRWRQGLGTLLLFYVCFALADVFKPLTYIRGIEKGSLITSREKRMCIVCLPGVKKKKEKKSNPQSGTVGARRPVDR</sequence>
<reference evidence="2" key="1">
    <citation type="journal article" date="2023" name="Mol. Phylogenet. Evol.">
        <title>Genome-scale phylogeny and comparative genomics of the fungal order Sordariales.</title>
        <authorList>
            <person name="Hensen N."/>
            <person name="Bonometti L."/>
            <person name="Westerberg I."/>
            <person name="Brannstrom I.O."/>
            <person name="Guillou S."/>
            <person name="Cros-Aarteil S."/>
            <person name="Calhoun S."/>
            <person name="Haridas S."/>
            <person name="Kuo A."/>
            <person name="Mondo S."/>
            <person name="Pangilinan J."/>
            <person name="Riley R."/>
            <person name="LaButti K."/>
            <person name="Andreopoulos B."/>
            <person name="Lipzen A."/>
            <person name="Chen C."/>
            <person name="Yan M."/>
            <person name="Daum C."/>
            <person name="Ng V."/>
            <person name="Clum A."/>
            <person name="Steindorff A."/>
            <person name="Ohm R.A."/>
            <person name="Martin F."/>
            <person name="Silar P."/>
            <person name="Natvig D.O."/>
            <person name="Lalanne C."/>
            <person name="Gautier V."/>
            <person name="Ament-Velasquez S.L."/>
            <person name="Kruys A."/>
            <person name="Hutchinson M.I."/>
            <person name="Powell A.J."/>
            <person name="Barry K."/>
            <person name="Miller A.N."/>
            <person name="Grigoriev I.V."/>
            <person name="Debuchy R."/>
            <person name="Gladieux P."/>
            <person name="Hiltunen Thoren M."/>
            <person name="Johannesson H."/>
        </authorList>
    </citation>
    <scope>NUCLEOTIDE SEQUENCE</scope>
    <source>
        <strain evidence="2">CBS 990.96</strain>
    </source>
</reference>
<evidence type="ECO:0000313" key="3">
    <source>
        <dbReference type="Proteomes" id="UP001301958"/>
    </source>
</evidence>
<organism evidence="2 3">
    <name type="scientific">Podospora fimiseda</name>
    <dbReference type="NCBI Taxonomy" id="252190"/>
    <lineage>
        <taxon>Eukaryota</taxon>
        <taxon>Fungi</taxon>
        <taxon>Dikarya</taxon>
        <taxon>Ascomycota</taxon>
        <taxon>Pezizomycotina</taxon>
        <taxon>Sordariomycetes</taxon>
        <taxon>Sordariomycetidae</taxon>
        <taxon>Sordariales</taxon>
        <taxon>Podosporaceae</taxon>
        <taxon>Podospora</taxon>
    </lineage>
</organism>
<protein>
    <submittedName>
        <fullName evidence="2">Uncharacterized protein</fullName>
    </submittedName>
</protein>
<feature type="region of interest" description="Disordered" evidence="1">
    <location>
        <begin position="66"/>
        <end position="87"/>
    </location>
</feature>
<dbReference type="Proteomes" id="UP001301958">
    <property type="component" value="Unassembled WGS sequence"/>
</dbReference>
<comment type="caution">
    <text evidence="2">The sequence shown here is derived from an EMBL/GenBank/DDBJ whole genome shotgun (WGS) entry which is preliminary data.</text>
</comment>
<name>A0AAN7BVP9_9PEZI</name>
<keyword evidence="3" id="KW-1185">Reference proteome</keyword>
<dbReference type="AlphaFoldDB" id="A0AAN7BVP9"/>
<proteinExistence type="predicted"/>
<dbReference type="EMBL" id="MU865298">
    <property type="protein sequence ID" value="KAK4230511.1"/>
    <property type="molecule type" value="Genomic_DNA"/>
</dbReference>